<dbReference type="EMBL" id="BMZI01000010">
    <property type="protein sequence ID" value="GHB34199.1"/>
    <property type="molecule type" value="Genomic_DNA"/>
</dbReference>
<sequence>MTAAILVAVSEGESSMAALKKARSIVQREHYRLYLLHVIESRESRNSLERATGASPLALDQRDIASAERLLRDRWEALNAPMAEVDNIICGGNVEEAIVREARKRDATIVIMGQGSQRSRVMEKTATLAERVERSLACELVVVDIEGNVT</sequence>
<evidence type="ECO:0000313" key="2">
    <source>
        <dbReference type="EMBL" id="GHB34199.1"/>
    </source>
</evidence>
<accession>A0ABQ3EDC7</accession>
<dbReference type="InterPro" id="IPR014729">
    <property type="entry name" value="Rossmann-like_a/b/a_fold"/>
</dbReference>
<dbReference type="CDD" id="cd00293">
    <property type="entry name" value="USP-like"/>
    <property type="match status" value="1"/>
</dbReference>
<evidence type="ECO:0000259" key="1">
    <source>
        <dbReference type="Pfam" id="PF00582"/>
    </source>
</evidence>
<dbReference type="Proteomes" id="UP000646745">
    <property type="component" value="Unassembled WGS sequence"/>
</dbReference>
<protein>
    <recommendedName>
        <fullName evidence="1">UspA domain-containing protein</fullName>
    </recommendedName>
</protein>
<dbReference type="SUPFAM" id="SSF52402">
    <property type="entry name" value="Adenine nucleotide alpha hydrolases-like"/>
    <property type="match status" value="1"/>
</dbReference>
<keyword evidence="3" id="KW-1185">Reference proteome</keyword>
<gene>
    <name evidence="2" type="ORF">GCM10009038_36590</name>
</gene>
<feature type="domain" description="UspA" evidence="1">
    <location>
        <begin position="3"/>
        <end position="143"/>
    </location>
</feature>
<evidence type="ECO:0000313" key="3">
    <source>
        <dbReference type="Proteomes" id="UP000646745"/>
    </source>
</evidence>
<reference evidence="3" key="1">
    <citation type="journal article" date="2019" name="Int. J. Syst. Evol. Microbiol.">
        <title>The Global Catalogue of Microorganisms (GCM) 10K type strain sequencing project: providing services to taxonomists for standard genome sequencing and annotation.</title>
        <authorList>
            <consortium name="The Broad Institute Genomics Platform"/>
            <consortium name="The Broad Institute Genome Sequencing Center for Infectious Disease"/>
            <person name="Wu L."/>
            <person name="Ma J."/>
        </authorList>
    </citation>
    <scope>NUCLEOTIDE SEQUENCE [LARGE SCALE GENOMIC DNA]</scope>
    <source>
        <strain evidence="3">KCTC 32998</strain>
    </source>
</reference>
<dbReference type="Gene3D" id="3.40.50.620">
    <property type="entry name" value="HUPs"/>
    <property type="match status" value="1"/>
</dbReference>
<dbReference type="InterPro" id="IPR006016">
    <property type="entry name" value="UspA"/>
</dbReference>
<dbReference type="Pfam" id="PF00582">
    <property type="entry name" value="Usp"/>
    <property type="match status" value="1"/>
</dbReference>
<dbReference type="RefSeq" id="WP_189446194.1">
    <property type="nucleotide sequence ID" value="NZ_BMZI01000010.1"/>
</dbReference>
<comment type="caution">
    <text evidence="2">The sequence shown here is derived from an EMBL/GenBank/DDBJ whole genome shotgun (WGS) entry which is preliminary data.</text>
</comment>
<proteinExistence type="predicted"/>
<organism evidence="2 3">
    <name type="scientific">Salinicola rhizosphaerae</name>
    <dbReference type="NCBI Taxonomy" id="1443141"/>
    <lineage>
        <taxon>Bacteria</taxon>
        <taxon>Pseudomonadati</taxon>
        <taxon>Pseudomonadota</taxon>
        <taxon>Gammaproteobacteria</taxon>
        <taxon>Oceanospirillales</taxon>
        <taxon>Halomonadaceae</taxon>
        <taxon>Salinicola</taxon>
    </lineage>
</organism>
<name>A0ABQ3EDC7_9GAMM</name>